<evidence type="ECO:0000259" key="1">
    <source>
        <dbReference type="PROSITE" id="PS51782"/>
    </source>
</evidence>
<accession>A0AAD3CWJ1</accession>
<dbReference type="Pfam" id="PF01476">
    <property type="entry name" value="LysM"/>
    <property type="match status" value="1"/>
</dbReference>
<dbReference type="Proteomes" id="UP001054902">
    <property type="component" value="Unassembled WGS sequence"/>
</dbReference>
<dbReference type="CDD" id="cd00118">
    <property type="entry name" value="LysM"/>
    <property type="match status" value="1"/>
</dbReference>
<sequence length="249" mass="28014">MSEGGMLAWKRQKLHLRPTADYDEIKKPIQLPQDKAWVKDQKGDWSVVDLVDKGVAVAIPVASQDSPSSDEKAISSDGVLNADIIITEEEIDLQKERNTEKKVPKAVQHIVQPTDTLQGLCLRYKISPVELRQFNRFSGNNLMLAPSTLIIPAEYYRDKNIPVPMPQVLTKDQLRSQLIHKFLAQFADKHDLDGSLIFGRQEAVAYLEINDWNLAVSIDDARSDFGWETDSISVSLGKSTDVEMKSLLK</sequence>
<gene>
    <name evidence="2" type="ORF">CTEN210_08952</name>
</gene>
<reference evidence="2 3" key="1">
    <citation type="journal article" date="2021" name="Sci. Rep.">
        <title>The genome of the diatom Chaetoceros tenuissimus carries an ancient integrated fragment of an extant virus.</title>
        <authorList>
            <person name="Hongo Y."/>
            <person name="Kimura K."/>
            <person name="Takaki Y."/>
            <person name="Yoshida Y."/>
            <person name="Baba S."/>
            <person name="Kobayashi G."/>
            <person name="Nagasaki K."/>
            <person name="Hano T."/>
            <person name="Tomaru Y."/>
        </authorList>
    </citation>
    <scope>NUCLEOTIDE SEQUENCE [LARGE SCALE GENOMIC DNA]</scope>
    <source>
        <strain evidence="2 3">NIES-3715</strain>
    </source>
</reference>
<feature type="domain" description="LysM" evidence="1">
    <location>
        <begin position="107"/>
        <end position="151"/>
    </location>
</feature>
<keyword evidence="3" id="KW-1185">Reference proteome</keyword>
<organism evidence="2 3">
    <name type="scientific">Chaetoceros tenuissimus</name>
    <dbReference type="NCBI Taxonomy" id="426638"/>
    <lineage>
        <taxon>Eukaryota</taxon>
        <taxon>Sar</taxon>
        <taxon>Stramenopiles</taxon>
        <taxon>Ochrophyta</taxon>
        <taxon>Bacillariophyta</taxon>
        <taxon>Coscinodiscophyceae</taxon>
        <taxon>Chaetocerotophycidae</taxon>
        <taxon>Chaetocerotales</taxon>
        <taxon>Chaetocerotaceae</taxon>
        <taxon>Chaetoceros</taxon>
    </lineage>
</organism>
<dbReference type="InterPro" id="IPR036779">
    <property type="entry name" value="LysM_dom_sf"/>
</dbReference>
<dbReference type="InterPro" id="IPR018392">
    <property type="entry name" value="LysM"/>
</dbReference>
<dbReference type="EMBL" id="BLLK01000045">
    <property type="protein sequence ID" value="GFH52476.1"/>
    <property type="molecule type" value="Genomic_DNA"/>
</dbReference>
<evidence type="ECO:0000313" key="2">
    <source>
        <dbReference type="EMBL" id="GFH52476.1"/>
    </source>
</evidence>
<dbReference type="Gene3D" id="3.10.350.10">
    <property type="entry name" value="LysM domain"/>
    <property type="match status" value="1"/>
</dbReference>
<dbReference type="SMART" id="SM00257">
    <property type="entry name" value="LysM"/>
    <property type="match status" value="1"/>
</dbReference>
<dbReference type="SUPFAM" id="SSF54106">
    <property type="entry name" value="LysM domain"/>
    <property type="match status" value="1"/>
</dbReference>
<dbReference type="AlphaFoldDB" id="A0AAD3CWJ1"/>
<proteinExistence type="predicted"/>
<comment type="caution">
    <text evidence="2">The sequence shown here is derived from an EMBL/GenBank/DDBJ whole genome shotgun (WGS) entry which is preliminary data.</text>
</comment>
<evidence type="ECO:0000313" key="3">
    <source>
        <dbReference type="Proteomes" id="UP001054902"/>
    </source>
</evidence>
<dbReference type="PROSITE" id="PS51782">
    <property type="entry name" value="LYSM"/>
    <property type="match status" value="1"/>
</dbReference>
<name>A0AAD3CWJ1_9STRA</name>
<protein>
    <recommendedName>
        <fullName evidence="1">LysM domain-containing protein</fullName>
    </recommendedName>
</protein>